<evidence type="ECO:0000256" key="1">
    <source>
        <dbReference type="SAM" id="MobiDB-lite"/>
    </source>
</evidence>
<keyword evidence="5" id="KW-1185">Reference proteome</keyword>
<evidence type="ECO:0000256" key="2">
    <source>
        <dbReference type="SAM" id="SignalP"/>
    </source>
</evidence>
<feature type="chain" id="PRO_5038458655" description="Beta-lactamase class A catalytic domain-containing protein" evidence="2">
    <location>
        <begin position="18"/>
        <end position="331"/>
    </location>
</feature>
<dbReference type="Gene3D" id="3.40.710.10">
    <property type="entry name" value="DD-peptidase/beta-lactamase superfamily"/>
    <property type="match status" value="1"/>
</dbReference>
<dbReference type="InterPro" id="IPR012338">
    <property type="entry name" value="Beta-lactam/transpept-like"/>
</dbReference>
<evidence type="ECO:0000313" key="4">
    <source>
        <dbReference type="EMBL" id="GEL24417.1"/>
    </source>
</evidence>
<sequence length="331" mass="33099">MATRRPLALPLVLVAVAASIVMGEALDSRSAAGRAAAAAAVSVAGPGTPPADPGTPPADPGTPPADPGTPPADPGTPPADAGTTALSAAAVQAATRAVDEYATTTRATIAVAVRDTGHGQTSVGAAGAEPIYSASISKLYTVVSILHRADTGEVTLSDDDRDDIEAAMTTSDDNAMNALWERFGGPASIEQTIELAGLTDSAPPDDPSQWGETLISARDVVAVYDYVLTGLSAASRAVVLDALGAATPEGADGVDQAFGLLDPERDDGADAKQGWMYYGSRLYLHSTGLVGTGNRFLVAVLTVGPTSAGADAGRAVVDQAVAAALAPLTAE</sequence>
<dbReference type="SUPFAM" id="SSF56601">
    <property type="entry name" value="beta-lactamase/transpeptidase-like"/>
    <property type="match status" value="1"/>
</dbReference>
<proteinExistence type="predicted"/>
<dbReference type="Proteomes" id="UP000321685">
    <property type="component" value="Unassembled WGS sequence"/>
</dbReference>
<dbReference type="PANTHER" id="PTHR35333">
    <property type="entry name" value="BETA-LACTAMASE"/>
    <property type="match status" value="1"/>
</dbReference>
<dbReference type="GO" id="GO:0046677">
    <property type="term" value="P:response to antibiotic"/>
    <property type="evidence" value="ECO:0007669"/>
    <property type="project" value="InterPro"/>
</dbReference>
<evidence type="ECO:0000313" key="5">
    <source>
        <dbReference type="Proteomes" id="UP000321685"/>
    </source>
</evidence>
<dbReference type="Pfam" id="PF13354">
    <property type="entry name" value="Beta-lactamase2"/>
    <property type="match status" value="1"/>
</dbReference>
<feature type="region of interest" description="Disordered" evidence="1">
    <location>
        <begin position="43"/>
        <end position="82"/>
    </location>
</feature>
<dbReference type="EMBL" id="BJVJ01000033">
    <property type="protein sequence ID" value="GEL24417.1"/>
    <property type="molecule type" value="Genomic_DNA"/>
</dbReference>
<gene>
    <name evidence="4" type="ORF">PSU4_33710</name>
</gene>
<dbReference type="InterPro" id="IPR000871">
    <property type="entry name" value="Beta-lactam_class-A"/>
</dbReference>
<protein>
    <recommendedName>
        <fullName evidence="3">Beta-lactamase class A catalytic domain-containing protein</fullName>
    </recommendedName>
</protein>
<reference evidence="4 5" key="1">
    <citation type="submission" date="2019-07" db="EMBL/GenBank/DDBJ databases">
        <title>Whole genome shotgun sequence of Pseudonocardia sulfidoxydans NBRC 16205.</title>
        <authorList>
            <person name="Hosoyama A."/>
            <person name="Uohara A."/>
            <person name="Ohji S."/>
            <person name="Ichikawa N."/>
        </authorList>
    </citation>
    <scope>NUCLEOTIDE SEQUENCE [LARGE SCALE GENOMIC DNA]</scope>
    <source>
        <strain evidence="4 5">NBRC 16205</strain>
    </source>
</reference>
<dbReference type="GO" id="GO:0030655">
    <property type="term" value="P:beta-lactam antibiotic catabolic process"/>
    <property type="evidence" value="ECO:0007669"/>
    <property type="project" value="InterPro"/>
</dbReference>
<organism evidence="4 5">
    <name type="scientific">Pseudonocardia sulfidoxydans NBRC 16205</name>
    <dbReference type="NCBI Taxonomy" id="1223511"/>
    <lineage>
        <taxon>Bacteria</taxon>
        <taxon>Bacillati</taxon>
        <taxon>Actinomycetota</taxon>
        <taxon>Actinomycetes</taxon>
        <taxon>Pseudonocardiales</taxon>
        <taxon>Pseudonocardiaceae</taxon>
        <taxon>Pseudonocardia</taxon>
    </lineage>
</organism>
<name>A0A511DIZ0_9PSEU</name>
<feature type="domain" description="Beta-lactamase class A catalytic" evidence="3">
    <location>
        <begin position="164"/>
        <end position="302"/>
    </location>
</feature>
<keyword evidence="2" id="KW-0732">Signal</keyword>
<feature type="compositionally biased region" description="Pro residues" evidence="1">
    <location>
        <begin position="47"/>
        <end position="77"/>
    </location>
</feature>
<dbReference type="OrthoDB" id="4981298at2"/>
<comment type="caution">
    <text evidence="4">The sequence shown here is derived from an EMBL/GenBank/DDBJ whole genome shotgun (WGS) entry which is preliminary data.</text>
</comment>
<feature type="signal peptide" evidence="2">
    <location>
        <begin position="1"/>
        <end position="17"/>
    </location>
</feature>
<accession>A0A511DIZ0</accession>
<dbReference type="GO" id="GO:0008800">
    <property type="term" value="F:beta-lactamase activity"/>
    <property type="evidence" value="ECO:0007669"/>
    <property type="project" value="InterPro"/>
</dbReference>
<dbReference type="RefSeq" id="WP_147109270.1">
    <property type="nucleotide sequence ID" value="NZ_BJVJ01000033.1"/>
</dbReference>
<dbReference type="PANTHER" id="PTHR35333:SF3">
    <property type="entry name" value="BETA-LACTAMASE-TYPE TRANSPEPTIDASE FOLD CONTAINING PROTEIN"/>
    <property type="match status" value="1"/>
</dbReference>
<dbReference type="InterPro" id="IPR045155">
    <property type="entry name" value="Beta-lactam_cat"/>
</dbReference>
<dbReference type="AlphaFoldDB" id="A0A511DIZ0"/>
<evidence type="ECO:0000259" key="3">
    <source>
        <dbReference type="Pfam" id="PF13354"/>
    </source>
</evidence>